<evidence type="ECO:0000313" key="2">
    <source>
        <dbReference type="Proteomes" id="UP001234178"/>
    </source>
</evidence>
<sequence>MQVLQWKSGRGDDQRNGISQMIHLVSVMGVSLELYCQNKKIEEPSIVELKDFIQKARSQGGARFRTANKISHSAAMNNDRAVTDQE</sequence>
<protein>
    <submittedName>
        <fullName evidence="1">Uncharacterized protein</fullName>
    </submittedName>
</protein>
<gene>
    <name evidence="1" type="ORF">OUZ56_021408</name>
</gene>
<reference evidence="1 2" key="1">
    <citation type="journal article" date="2023" name="Nucleic Acids Res.">
        <title>The hologenome of Daphnia magna reveals possible DNA methylation and microbiome-mediated evolution of the host genome.</title>
        <authorList>
            <person name="Chaturvedi A."/>
            <person name="Li X."/>
            <person name="Dhandapani V."/>
            <person name="Marshall H."/>
            <person name="Kissane S."/>
            <person name="Cuenca-Cambronero M."/>
            <person name="Asole G."/>
            <person name="Calvet F."/>
            <person name="Ruiz-Romero M."/>
            <person name="Marangio P."/>
            <person name="Guigo R."/>
            <person name="Rago D."/>
            <person name="Mirbahai L."/>
            <person name="Eastwood N."/>
            <person name="Colbourne J.K."/>
            <person name="Zhou J."/>
            <person name="Mallon E."/>
            <person name="Orsini L."/>
        </authorList>
    </citation>
    <scope>NUCLEOTIDE SEQUENCE [LARGE SCALE GENOMIC DNA]</scope>
    <source>
        <strain evidence="1">LRV0_1</strain>
    </source>
</reference>
<proteinExistence type="predicted"/>
<dbReference type="EMBL" id="JAOYFB010000003">
    <property type="protein sequence ID" value="KAK4012308.1"/>
    <property type="molecule type" value="Genomic_DNA"/>
</dbReference>
<evidence type="ECO:0000313" key="1">
    <source>
        <dbReference type="EMBL" id="KAK4012308.1"/>
    </source>
</evidence>
<organism evidence="1 2">
    <name type="scientific">Daphnia magna</name>
    <dbReference type="NCBI Taxonomy" id="35525"/>
    <lineage>
        <taxon>Eukaryota</taxon>
        <taxon>Metazoa</taxon>
        <taxon>Ecdysozoa</taxon>
        <taxon>Arthropoda</taxon>
        <taxon>Crustacea</taxon>
        <taxon>Branchiopoda</taxon>
        <taxon>Diplostraca</taxon>
        <taxon>Cladocera</taxon>
        <taxon>Anomopoda</taxon>
        <taxon>Daphniidae</taxon>
        <taxon>Daphnia</taxon>
    </lineage>
</organism>
<accession>A0ABQ9ZHY2</accession>
<keyword evidence="2" id="KW-1185">Reference proteome</keyword>
<name>A0ABQ9ZHY2_9CRUS</name>
<comment type="caution">
    <text evidence="1">The sequence shown here is derived from an EMBL/GenBank/DDBJ whole genome shotgun (WGS) entry which is preliminary data.</text>
</comment>
<dbReference type="Proteomes" id="UP001234178">
    <property type="component" value="Unassembled WGS sequence"/>
</dbReference>